<comment type="subcellular location">
    <subcellularLocation>
        <location evidence="1 6">Nucleus</location>
    </subcellularLocation>
</comment>
<feature type="compositionally biased region" description="Polar residues" evidence="7">
    <location>
        <begin position="188"/>
        <end position="203"/>
    </location>
</feature>
<keyword evidence="3 6" id="KW-0238">DNA-binding</keyword>
<feature type="compositionally biased region" description="Polar residues" evidence="7">
    <location>
        <begin position="599"/>
        <end position="618"/>
    </location>
</feature>
<dbReference type="PROSITE" id="PS00658">
    <property type="entry name" value="FORK_HEAD_2"/>
    <property type="match status" value="1"/>
</dbReference>
<feature type="compositionally biased region" description="Polar residues" evidence="7">
    <location>
        <begin position="161"/>
        <end position="173"/>
    </location>
</feature>
<proteinExistence type="predicted"/>
<keyword evidence="2" id="KW-0805">Transcription regulation</keyword>
<dbReference type="PANTHER" id="PTHR13962:SF22">
    <property type="entry name" value="FORKHEAD BOX PROTEIN N3-LIKE PROTEIN"/>
    <property type="match status" value="1"/>
</dbReference>
<dbReference type="GO" id="GO:0000987">
    <property type="term" value="F:cis-regulatory region sequence-specific DNA binding"/>
    <property type="evidence" value="ECO:0007669"/>
    <property type="project" value="TreeGrafter"/>
</dbReference>
<keyword evidence="5 6" id="KW-0539">Nucleus</keyword>
<reference evidence="9" key="1">
    <citation type="submission" date="2020-11" db="EMBL/GenBank/DDBJ databases">
        <authorList>
            <person name="Tran Van P."/>
        </authorList>
    </citation>
    <scope>NUCLEOTIDE SEQUENCE</scope>
</reference>
<feature type="region of interest" description="Disordered" evidence="7">
    <location>
        <begin position="1"/>
        <end position="38"/>
    </location>
</feature>
<evidence type="ECO:0000256" key="1">
    <source>
        <dbReference type="ARBA" id="ARBA00004123"/>
    </source>
</evidence>
<feature type="compositionally biased region" description="Low complexity" evidence="7">
    <location>
        <begin position="654"/>
        <end position="663"/>
    </location>
</feature>
<dbReference type="Pfam" id="PF00250">
    <property type="entry name" value="Forkhead"/>
    <property type="match status" value="1"/>
</dbReference>
<feature type="domain" description="Fork-head" evidence="8">
    <location>
        <begin position="379"/>
        <end position="468"/>
    </location>
</feature>
<feature type="compositionally biased region" description="Low complexity" evidence="7">
    <location>
        <begin position="342"/>
        <end position="360"/>
    </location>
</feature>
<feature type="DNA-binding region" description="Fork-head" evidence="6">
    <location>
        <begin position="379"/>
        <end position="468"/>
    </location>
</feature>
<dbReference type="GO" id="GO:0003700">
    <property type="term" value="F:DNA-binding transcription factor activity"/>
    <property type="evidence" value="ECO:0007669"/>
    <property type="project" value="InterPro"/>
</dbReference>
<dbReference type="Gene3D" id="1.10.10.10">
    <property type="entry name" value="Winged helix-like DNA-binding domain superfamily/Winged helix DNA-binding domain"/>
    <property type="match status" value="1"/>
</dbReference>
<name>A0A7R9D8A7_TIMCR</name>
<dbReference type="InterPro" id="IPR001766">
    <property type="entry name" value="Fork_head_dom"/>
</dbReference>
<evidence type="ECO:0000256" key="2">
    <source>
        <dbReference type="ARBA" id="ARBA00023015"/>
    </source>
</evidence>
<feature type="compositionally biased region" description="Basic and acidic residues" evidence="7">
    <location>
        <begin position="1"/>
        <end position="10"/>
    </location>
</feature>
<dbReference type="InterPro" id="IPR036390">
    <property type="entry name" value="WH_DNA-bd_sf"/>
</dbReference>
<evidence type="ECO:0000256" key="6">
    <source>
        <dbReference type="PROSITE-ProRule" id="PRU00089"/>
    </source>
</evidence>
<dbReference type="EMBL" id="OC320547">
    <property type="protein sequence ID" value="CAD7408356.1"/>
    <property type="molecule type" value="Genomic_DNA"/>
</dbReference>
<dbReference type="InterPro" id="IPR036388">
    <property type="entry name" value="WH-like_DNA-bd_sf"/>
</dbReference>
<dbReference type="GO" id="GO:0005634">
    <property type="term" value="C:nucleus"/>
    <property type="evidence" value="ECO:0007669"/>
    <property type="project" value="UniProtKB-SubCell"/>
</dbReference>
<dbReference type="PRINTS" id="PR00053">
    <property type="entry name" value="FORKHEAD"/>
</dbReference>
<dbReference type="InterPro" id="IPR030456">
    <property type="entry name" value="TF_fork_head_CS_2"/>
</dbReference>
<feature type="compositionally biased region" description="Polar residues" evidence="7">
    <location>
        <begin position="626"/>
        <end position="644"/>
    </location>
</feature>
<gene>
    <name evidence="9" type="ORF">TCEB3V08_LOCUS9480</name>
</gene>
<dbReference type="InterPro" id="IPR018122">
    <property type="entry name" value="TF_fork_head_CS_1"/>
</dbReference>
<feature type="region of interest" description="Disordered" evidence="7">
    <location>
        <begin position="161"/>
        <end position="222"/>
    </location>
</feature>
<evidence type="ECO:0000256" key="4">
    <source>
        <dbReference type="ARBA" id="ARBA00023163"/>
    </source>
</evidence>
<feature type="region of interest" description="Disordered" evidence="7">
    <location>
        <begin position="334"/>
        <end position="366"/>
    </location>
</feature>
<evidence type="ECO:0000313" key="9">
    <source>
        <dbReference type="EMBL" id="CAD7408356.1"/>
    </source>
</evidence>
<accession>A0A7R9D8A7</accession>
<keyword evidence="4" id="KW-0804">Transcription</keyword>
<dbReference type="SUPFAM" id="SSF46785">
    <property type="entry name" value="Winged helix' DNA-binding domain"/>
    <property type="match status" value="1"/>
</dbReference>
<evidence type="ECO:0000259" key="8">
    <source>
        <dbReference type="PROSITE" id="PS50039"/>
    </source>
</evidence>
<dbReference type="PANTHER" id="PTHR13962">
    <property type="entry name" value="FORKHEAD BOX PROTEIN N3-LIKE PROTEIN-RELATED"/>
    <property type="match status" value="1"/>
</dbReference>
<organism evidence="9">
    <name type="scientific">Timema cristinae</name>
    <name type="common">Walking stick</name>
    <dbReference type="NCBI Taxonomy" id="61476"/>
    <lineage>
        <taxon>Eukaryota</taxon>
        <taxon>Metazoa</taxon>
        <taxon>Ecdysozoa</taxon>
        <taxon>Arthropoda</taxon>
        <taxon>Hexapoda</taxon>
        <taxon>Insecta</taxon>
        <taxon>Pterygota</taxon>
        <taxon>Neoptera</taxon>
        <taxon>Polyneoptera</taxon>
        <taxon>Phasmatodea</taxon>
        <taxon>Timematodea</taxon>
        <taxon>Timematoidea</taxon>
        <taxon>Timematidae</taxon>
        <taxon>Timema</taxon>
    </lineage>
</organism>
<dbReference type="PROSITE" id="PS50039">
    <property type="entry name" value="FORK_HEAD_3"/>
    <property type="match status" value="1"/>
</dbReference>
<feature type="compositionally biased region" description="Polar residues" evidence="7">
    <location>
        <begin position="17"/>
        <end position="28"/>
    </location>
</feature>
<dbReference type="PROSITE" id="PS00657">
    <property type="entry name" value="FORK_HEAD_1"/>
    <property type="match status" value="1"/>
</dbReference>
<dbReference type="InterPro" id="IPR047119">
    <property type="entry name" value="FOXN2/3-like"/>
</dbReference>
<dbReference type="SMART" id="SM00339">
    <property type="entry name" value="FH"/>
    <property type="match status" value="1"/>
</dbReference>
<dbReference type="AlphaFoldDB" id="A0A7R9D8A7"/>
<evidence type="ECO:0000256" key="7">
    <source>
        <dbReference type="SAM" id="MobiDB-lite"/>
    </source>
</evidence>
<feature type="region of interest" description="Disordered" evidence="7">
    <location>
        <begin position="595"/>
        <end position="664"/>
    </location>
</feature>
<sequence length="758" mass="82947">MAFYERRDAHPAAAATGNMSENTRSAVGQPTRVPHLSDLPTVTPHTWRVVVPSPRGPAPVWNKWEPLGVVASPSAIDWTGDVGVRIPVAFVPKVVFHPPLFTRLSPSPPCLRRYLPVHPVYEDISQSTLSTRLSPSPPCLQGYLPSTPVYEDISQYTLSTRISPSPPLSTRISPSPPLSMRISPSPPLSTRISPSPPLSTRISPSPPLAMSRSRGEPSSPNFGSKTPCACFGQGQGGAVSIPVIPVFSLSSALMQLKVDLLVRLMTVVRSLQEGDAAGNILTTVRVEKAGAEDDDLTSLSWLQDKNLLKGINLQVAVGEAQELPTSDFVDDSASEVADSTCSSGNSLSPLPSSSQSSSPSKLKHPQHMPYDPLIHVHSKPPYSFSCLIFMAIEDSPSKALPVKEIYSWILDHFPYFCNAPTGWKNSVRHNLSLNKCFRKVEKAPVSLHRPYKLPAENLGKGSLWMVDPVYRPNLVQALKKAPFHPYSSLERVSVSNKSRSPGSPHRTEVLVAKGNTRLPNPDLFPFLSRRLAASTADTTCLLSDMTPDDDVNAAAAMLALKHGNRMIAQKRAEWFRRIQVQDDSTPVLLDLRKKKTRASKTPQGGSNDQMIPVITTSPSEDHTYSAGRTFTSTPAQQPLATTSPDEAFEEGSESNEGSSLGGEPRPVCLFPNMSLVKGVKSSSSSSDTEEQRKIAEGADALLNLAGISTRKRSHSQVWFFRIPNERNAFLDDRSRLCQVLFFRFVNNIRRVRRVSWSP</sequence>
<evidence type="ECO:0000256" key="5">
    <source>
        <dbReference type="ARBA" id="ARBA00023242"/>
    </source>
</evidence>
<evidence type="ECO:0000256" key="3">
    <source>
        <dbReference type="ARBA" id="ARBA00023125"/>
    </source>
</evidence>
<protein>
    <recommendedName>
        <fullName evidence="8">Fork-head domain-containing protein</fullName>
    </recommendedName>
</protein>